<dbReference type="Proteomes" id="UP000031192">
    <property type="component" value="Unassembled WGS sequence"/>
</dbReference>
<keyword evidence="9 15" id="KW-1133">Transmembrane helix</keyword>
<gene>
    <name evidence="18" type="ORF">MGU_11013</name>
</gene>
<accession>A0A0B4GVX2</accession>
<feature type="compositionally biased region" description="Polar residues" evidence="14">
    <location>
        <begin position="313"/>
        <end position="324"/>
    </location>
</feature>
<dbReference type="PANTHER" id="PTHR15549">
    <property type="entry name" value="PAIRED IMMUNOGLOBULIN-LIKE TYPE 2 RECEPTOR"/>
    <property type="match status" value="1"/>
</dbReference>
<keyword evidence="13" id="KW-0349">Heme</keyword>
<dbReference type="InterPro" id="IPR051694">
    <property type="entry name" value="Immunoregulatory_rcpt-like"/>
</dbReference>
<evidence type="ECO:0000256" key="2">
    <source>
        <dbReference type="ARBA" id="ARBA00004589"/>
    </source>
</evidence>
<comment type="similarity">
    <text evidence="4">Belongs to the RBT5 family.</text>
</comment>
<feature type="signal peptide" evidence="16">
    <location>
        <begin position="1"/>
        <end position="25"/>
    </location>
</feature>
<evidence type="ECO:0000256" key="3">
    <source>
        <dbReference type="ARBA" id="ARBA00004613"/>
    </source>
</evidence>
<dbReference type="GO" id="GO:0046872">
    <property type="term" value="F:metal ion binding"/>
    <property type="evidence" value="ECO:0007669"/>
    <property type="project" value="UniProtKB-UniRule"/>
</dbReference>
<feature type="compositionally biased region" description="Low complexity" evidence="14">
    <location>
        <begin position="170"/>
        <end position="183"/>
    </location>
</feature>
<feature type="chain" id="PRO_5002089921" evidence="16">
    <location>
        <begin position="26"/>
        <end position="381"/>
    </location>
</feature>
<feature type="domain" description="CFEM" evidence="17">
    <location>
        <begin position="41"/>
        <end position="158"/>
    </location>
</feature>
<comment type="subcellular location">
    <subcellularLocation>
        <location evidence="2">Membrane</location>
        <topology evidence="2">Lipid-anchor</topology>
        <topology evidence="2">GPI-anchor</topology>
    </subcellularLocation>
    <subcellularLocation>
        <location evidence="1">Membrane</location>
        <topology evidence="1">Single-pass membrane protein</topology>
    </subcellularLocation>
    <subcellularLocation>
        <location evidence="3">Secreted</location>
    </subcellularLocation>
</comment>
<evidence type="ECO:0000256" key="9">
    <source>
        <dbReference type="ARBA" id="ARBA00022989"/>
    </source>
</evidence>
<comment type="caution">
    <text evidence="13">Lacks conserved residue(s) required for the propagation of feature annotation.</text>
</comment>
<evidence type="ECO:0000256" key="14">
    <source>
        <dbReference type="SAM" id="MobiDB-lite"/>
    </source>
</evidence>
<keyword evidence="8 16" id="KW-0732">Signal</keyword>
<evidence type="ECO:0000259" key="17">
    <source>
        <dbReference type="PROSITE" id="PS52012"/>
    </source>
</evidence>
<keyword evidence="6" id="KW-0336">GPI-anchor</keyword>
<dbReference type="GO" id="GO:0005576">
    <property type="term" value="C:extracellular region"/>
    <property type="evidence" value="ECO:0007669"/>
    <property type="project" value="UniProtKB-SubCell"/>
</dbReference>
<evidence type="ECO:0000256" key="5">
    <source>
        <dbReference type="ARBA" id="ARBA00022525"/>
    </source>
</evidence>
<protein>
    <submittedName>
        <fullName evidence="18">Extracellular membrane protein, CFEM domain protein</fullName>
    </submittedName>
</protein>
<organism evidence="18 19">
    <name type="scientific">Metarhizium guizhouense (strain ARSEF 977)</name>
    <dbReference type="NCBI Taxonomy" id="1276136"/>
    <lineage>
        <taxon>Eukaryota</taxon>
        <taxon>Fungi</taxon>
        <taxon>Dikarya</taxon>
        <taxon>Ascomycota</taxon>
        <taxon>Pezizomycotina</taxon>
        <taxon>Sordariomycetes</taxon>
        <taxon>Hypocreomycetidae</taxon>
        <taxon>Hypocreales</taxon>
        <taxon>Clavicipitaceae</taxon>
        <taxon>Metarhizium</taxon>
    </lineage>
</organism>
<dbReference type="Pfam" id="PF05730">
    <property type="entry name" value="CFEM"/>
    <property type="match status" value="1"/>
</dbReference>
<keyword evidence="12" id="KW-0449">Lipoprotein</keyword>
<feature type="binding site" description="axial binding residue" evidence="13">
    <location>
        <position position="88"/>
    </location>
    <ligand>
        <name>heme</name>
        <dbReference type="ChEBI" id="CHEBI:30413"/>
    </ligand>
    <ligandPart>
        <name>Fe</name>
        <dbReference type="ChEBI" id="CHEBI:18248"/>
    </ligandPart>
</feature>
<evidence type="ECO:0000256" key="11">
    <source>
        <dbReference type="ARBA" id="ARBA00023157"/>
    </source>
</evidence>
<dbReference type="GO" id="GO:0098552">
    <property type="term" value="C:side of membrane"/>
    <property type="evidence" value="ECO:0007669"/>
    <property type="project" value="UniProtKB-KW"/>
</dbReference>
<proteinExistence type="inferred from homology"/>
<keyword evidence="10 15" id="KW-0472">Membrane</keyword>
<sequence length="381" mass="38636">MARRQRQPNLAVGATVMLFLQTIAAARILDYPSPTPALDLDTRPVITAAPSPDLVNGRLEKRTAIVNSCATACIASAVTKSTECKLGDTACECQPLNANAILLGAFNCIEAACGAFVAQAAISAANAICTSVSNEDAFSSSAAPSHSGGGLDGNTSSRGSGSGSSGSGSSGNSNSAGSGSSSSSSSNGLSSGAIAGVAIGAAAVVVIACALLYYFWIQRKRHREITNSNMASQVPAGNGPPPMSSTVPVQDGTGKLPPRVATSTTPVGTHYYPSSVPGTSPYSSAMNTGSPISHGSLPVYPGTTELAGDGWQQGQQANLNSPSQGVGVDGPPNRPPEIHQVHGQAIPALQPQEMFSDPHTRNELHQPDSNGVYEMYAKQGG</sequence>
<evidence type="ECO:0000256" key="4">
    <source>
        <dbReference type="ARBA" id="ARBA00010031"/>
    </source>
</evidence>
<dbReference type="EMBL" id="AZNH01000130">
    <property type="protein sequence ID" value="KID81636.1"/>
    <property type="molecule type" value="Genomic_DNA"/>
</dbReference>
<reference evidence="18 19" key="1">
    <citation type="journal article" date="2014" name="Proc. Natl. Acad. Sci. U.S.A.">
        <title>Trajectory and genomic determinants of fungal-pathogen speciation and host adaptation.</title>
        <authorList>
            <person name="Hu X."/>
            <person name="Xiao G."/>
            <person name="Zheng P."/>
            <person name="Shang Y."/>
            <person name="Su Y."/>
            <person name="Zhang X."/>
            <person name="Liu X."/>
            <person name="Zhan S."/>
            <person name="St Leger R.J."/>
            <person name="Wang C."/>
        </authorList>
    </citation>
    <scope>NUCLEOTIDE SEQUENCE [LARGE SCALE GENOMIC DNA]</scope>
    <source>
        <strain evidence="18 19">ARSEF 977</strain>
    </source>
</reference>
<feature type="disulfide bond" evidence="13">
    <location>
        <begin position="84"/>
        <end position="91"/>
    </location>
</feature>
<feature type="region of interest" description="Disordered" evidence="14">
    <location>
        <begin position="313"/>
        <end position="337"/>
    </location>
</feature>
<dbReference type="PANTHER" id="PTHR15549:SF26">
    <property type="entry name" value="AXIAL BUDDING PATTERN PROTEIN 2-RELATED"/>
    <property type="match status" value="1"/>
</dbReference>
<dbReference type="HOGENOM" id="CLU_725788_0_0_1"/>
<evidence type="ECO:0000256" key="13">
    <source>
        <dbReference type="PROSITE-ProRule" id="PRU01356"/>
    </source>
</evidence>
<dbReference type="GO" id="GO:0071944">
    <property type="term" value="C:cell periphery"/>
    <property type="evidence" value="ECO:0007669"/>
    <property type="project" value="UniProtKB-ARBA"/>
</dbReference>
<evidence type="ECO:0000256" key="8">
    <source>
        <dbReference type="ARBA" id="ARBA00022729"/>
    </source>
</evidence>
<dbReference type="PROSITE" id="PS52012">
    <property type="entry name" value="CFEM"/>
    <property type="match status" value="1"/>
</dbReference>
<keyword evidence="6" id="KW-0325">Glycoprotein</keyword>
<keyword evidence="7 15" id="KW-0812">Transmembrane</keyword>
<feature type="region of interest" description="Disordered" evidence="14">
    <location>
        <begin position="230"/>
        <end position="251"/>
    </location>
</feature>
<evidence type="ECO:0000256" key="1">
    <source>
        <dbReference type="ARBA" id="ARBA00004167"/>
    </source>
</evidence>
<dbReference type="InterPro" id="IPR008427">
    <property type="entry name" value="Extracellular_membr_CFEM_dom"/>
</dbReference>
<evidence type="ECO:0000313" key="18">
    <source>
        <dbReference type="EMBL" id="KID81636.1"/>
    </source>
</evidence>
<keyword evidence="11 13" id="KW-1015">Disulfide bond</keyword>
<keyword evidence="13" id="KW-0408">Iron</keyword>
<comment type="caution">
    <text evidence="18">The sequence shown here is derived from an EMBL/GenBank/DDBJ whole genome shotgun (WGS) entry which is preliminary data.</text>
</comment>
<dbReference type="AlphaFoldDB" id="A0A0B4GVX2"/>
<evidence type="ECO:0000313" key="19">
    <source>
        <dbReference type="Proteomes" id="UP000031192"/>
    </source>
</evidence>
<feature type="transmembrane region" description="Helical" evidence="15">
    <location>
        <begin position="193"/>
        <end position="216"/>
    </location>
</feature>
<feature type="compositionally biased region" description="Gly residues" evidence="14">
    <location>
        <begin position="160"/>
        <end position="169"/>
    </location>
</feature>
<keyword evidence="19" id="KW-1185">Reference proteome</keyword>
<feature type="region of interest" description="Disordered" evidence="14">
    <location>
        <begin position="143"/>
        <end position="183"/>
    </location>
</feature>
<keyword evidence="5" id="KW-0964">Secreted</keyword>
<keyword evidence="13" id="KW-0479">Metal-binding</keyword>
<evidence type="ECO:0000256" key="12">
    <source>
        <dbReference type="ARBA" id="ARBA00023288"/>
    </source>
</evidence>
<evidence type="ECO:0000256" key="7">
    <source>
        <dbReference type="ARBA" id="ARBA00022692"/>
    </source>
</evidence>
<name>A0A0B4GVX2_METGA</name>
<evidence type="ECO:0000256" key="6">
    <source>
        <dbReference type="ARBA" id="ARBA00022622"/>
    </source>
</evidence>
<evidence type="ECO:0000256" key="10">
    <source>
        <dbReference type="ARBA" id="ARBA00023136"/>
    </source>
</evidence>
<evidence type="ECO:0000256" key="16">
    <source>
        <dbReference type="SAM" id="SignalP"/>
    </source>
</evidence>
<evidence type="ECO:0000256" key="15">
    <source>
        <dbReference type="SAM" id="Phobius"/>
    </source>
</evidence>